<evidence type="ECO:0000256" key="2">
    <source>
        <dbReference type="ARBA" id="ARBA00022969"/>
    </source>
</evidence>
<dbReference type="InterPro" id="IPR001448">
    <property type="entry name" value="SASP_alpha/beta-type"/>
</dbReference>
<dbReference type="STRING" id="646529.Desaci_3504"/>
<dbReference type="InterPro" id="IPR050847">
    <property type="entry name" value="SASP_DNA-binding"/>
</dbReference>
<dbReference type="EMBL" id="CP003639">
    <property type="protein sequence ID" value="AFM42392.1"/>
    <property type="molecule type" value="Genomic_DNA"/>
</dbReference>
<name>I4D9B8_DESAJ</name>
<dbReference type="AlphaFoldDB" id="I4D9B8"/>
<dbReference type="RefSeq" id="WP_014828380.1">
    <property type="nucleotide sequence ID" value="NC_018068.1"/>
</dbReference>
<dbReference type="GO" id="GO:0006265">
    <property type="term" value="P:DNA topological change"/>
    <property type="evidence" value="ECO:0007669"/>
    <property type="project" value="InterPro"/>
</dbReference>
<dbReference type="eggNOG" id="ENOG5033911">
    <property type="taxonomic scope" value="Bacteria"/>
</dbReference>
<dbReference type="InterPro" id="IPR038300">
    <property type="entry name" value="SASP_sf_alpha/beta"/>
</dbReference>
<keyword evidence="2" id="KW-0749">Sporulation</keyword>
<dbReference type="KEGG" id="dai:Desaci_3504"/>
<organism evidence="3 4">
    <name type="scientific">Desulfosporosinus acidiphilus (strain DSM 22704 / JCM 16185 / SJ4)</name>
    <dbReference type="NCBI Taxonomy" id="646529"/>
    <lineage>
        <taxon>Bacteria</taxon>
        <taxon>Bacillati</taxon>
        <taxon>Bacillota</taxon>
        <taxon>Clostridia</taxon>
        <taxon>Eubacteriales</taxon>
        <taxon>Desulfitobacteriaceae</taxon>
        <taxon>Desulfosporosinus</taxon>
    </lineage>
</organism>
<dbReference type="HOGENOM" id="CLU_169738_0_2_9"/>
<evidence type="ECO:0000256" key="1">
    <source>
        <dbReference type="ARBA" id="ARBA00003863"/>
    </source>
</evidence>
<evidence type="ECO:0000313" key="4">
    <source>
        <dbReference type="Proteomes" id="UP000002892"/>
    </source>
</evidence>
<sequence length="74" mass="8407">MSRNTPEVPESESQLDKLKWEVAEELQLDDDIEDKGFANMTTREVGQIGGNMVRKMINFAEKEMANEGSDIMND</sequence>
<dbReference type="PANTHER" id="PTHR36107:SF1">
    <property type="entry name" value="SMALL, ACID-SOLUBLE SPORE PROTEIN A"/>
    <property type="match status" value="1"/>
</dbReference>
<dbReference type="GO" id="GO:0003690">
    <property type="term" value="F:double-stranded DNA binding"/>
    <property type="evidence" value="ECO:0007669"/>
    <property type="project" value="InterPro"/>
</dbReference>
<evidence type="ECO:0000313" key="3">
    <source>
        <dbReference type="EMBL" id="AFM42392.1"/>
    </source>
</evidence>
<dbReference type="PANTHER" id="PTHR36107">
    <property type="entry name" value="SMALL, ACID-SOLUBLE SPORE PROTEIN A"/>
    <property type="match status" value="1"/>
</dbReference>
<gene>
    <name evidence="3" type="ordered locus">Desaci_3504</name>
</gene>
<accession>I4D9B8</accession>
<dbReference type="GO" id="GO:0030435">
    <property type="term" value="P:sporulation resulting in formation of a cellular spore"/>
    <property type="evidence" value="ECO:0007669"/>
    <property type="project" value="UniProtKB-KW"/>
</dbReference>
<reference evidence="3 4" key="1">
    <citation type="journal article" date="2012" name="J. Bacteriol.">
        <title>Complete genome sequences of Desulfosporosinus orientis DSM765T, Desulfosporosinus youngiae DSM17734T, Desulfosporosinus meridiei DSM13257T, and Desulfosporosinus acidiphilus DSM22704T.</title>
        <authorList>
            <person name="Pester M."/>
            <person name="Brambilla E."/>
            <person name="Alazard D."/>
            <person name="Rattei T."/>
            <person name="Weinmaier T."/>
            <person name="Han J."/>
            <person name="Lucas S."/>
            <person name="Lapidus A."/>
            <person name="Cheng J.F."/>
            <person name="Goodwin L."/>
            <person name="Pitluck S."/>
            <person name="Peters L."/>
            <person name="Ovchinnikova G."/>
            <person name="Teshima H."/>
            <person name="Detter J.C."/>
            <person name="Han C.S."/>
            <person name="Tapia R."/>
            <person name="Land M.L."/>
            <person name="Hauser L."/>
            <person name="Kyrpides N.C."/>
            <person name="Ivanova N.N."/>
            <person name="Pagani I."/>
            <person name="Huntmann M."/>
            <person name="Wei C.L."/>
            <person name="Davenport K.W."/>
            <person name="Daligault H."/>
            <person name="Chain P.S."/>
            <person name="Chen A."/>
            <person name="Mavromatis K."/>
            <person name="Markowitz V."/>
            <person name="Szeto E."/>
            <person name="Mikhailova N."/>
            <person name="Pati A."/>
            <person name="Wagner M."/>
            <person name="Woyke T."/>
            <person name="Ollivier B."/>
            <person name="Klenk H.P."/>
            <person name="Spring S."/>
            <person name="Loy A."/>
        </authorList>
    </citation>
    <scope>NUCLEOTIDE SEQUENCE [LARGE SCALE GENOMIC DNA]</scope>
    <source>
        <strain evidence="4">DSM 22704 / JCM 16185 / SJ4</strain>
    </source>
</reference>
<proteinExistence type="predicted"/>
<dbReference type="Pfam" id="PF00269">
    <property type="entry name" value="SASP"/>
    <property type="match status" value="1"/>
</dbReference>
<comment type="function">
    <text evidence="1">SASP are bound to spore DNA. They are double-stranded DNA-binding proteins that cause DNA to change to an a-like conformation. They protect the DNA backbone from chemical and enzymatic cleavage and are thus involved in dormant spore's high resistance to UV light.</text>
</comment>
<dbReference type="OrthoDB" id="1683773at2"/>
<dbReference type="Gene3D" id="6.10.10.80">
    <property type="entry name" value="Small, acid-soluble spore protein, alpha/beta type-like"/>
    <property type="match status" value="1"/>
</dbReference>
<keyword evidence="4" id="KW-1185">Reference proteome</keyword>
<protein>
    <submittedName>
        <fullName evidence="3">Small, acid-soluble spore protein, alpha/beta type</fullName>
    </submittedName>
</protein>
<dbReference type="Proteomes" id="UP000002892">
    <property type="component" value="Chromosome"/>
</dbReference>